<keyword evidence="8 12" id="KW-0812">Transmembrane</keyword>
<evidence type="ECO:0000256" key="5">
    <source>
        <dbReference type="ARBA" id="ARBA00022502"/>
    </source>
</evidence>
<evidence type="ECO:0000256" key="9">
    <source>
        <dbReference type="ARBA" id="ARBA00022824"/>
    </source>
</evidence>
<accession>A0A0D7AG86</accession>
<feature type="transmembrane region" description="Helical" evidence="12">
    <location>
        <begin position="199"/>
        <end position="217"/>
    </location>
</feature>
<dbReference type="GO" id="GO:0031501">
    <property type="term" value="C:mannosyltransferase complex"/>
    <property type="evidence" value="ECO:0007669"/>
    <property type="project" value="TreeGrafter"/>
</dbReference>
<evidence type="ECO:0000256" key="1">
    <source>
        <dbReference type="ARBA" id="ARBA00004477"/>
    </source>
</evidence>
<evidence type="ECO:0000313" key="14">
    <source>
        <dbReference type="Proteomes" id="UP000054144"/>
    </source>
</evidence>
<dbReference type="OrthoDB" id="10252502at2759"/>
<dbReference type="EMBL" id="KN881676">
    <property type="protein sequence ID" value="KIY50169.1"/>
    <property type="molecule type" value="Genomic_DNA"/>
</dbReference>
<evidence type="ECO:0000313" key="13">
    <source>
        <dbReference type="EMBL" id="KIY50169.1"/>
    </source>
</evidence>
<keyword evidence="11 12" id="KW-0472">Membrane</keyword>
<dbReference type="GO" id="GO:0000009">
    <property type="term" value="F:alpha-1,6-mannosyltransferase activity"/>
    <property type="evidence" value="ECO:0007669"/>
    <property type="project" value="InterPro"/>
</dbReference>
<evidence type="ECO:0000256" key="4">
    <source>
        <dbReference type="ARBA" id="ARBA00013795"/>
    </source>
</evidence>
<protein>
    <recommendedName>
        <fullName evidence="4 12">GPI mannosyltransferase 2</fullName>
        <ecNumber evidence="12">2.4.1.-</ecNumber>
    </recommendedName>
</protein>
<dbReference type="GO" id="GO:0005789">
    <property type="term" value="C:endoplasmic reticulum membrane"/>
    <property type="evidence" value="ECO:0007669"/>
    <property type="project" value="UniProtKB-SubCell"/>
</dbReference>
<name>A0A0D7AG86_9AGAR</name>
<evidence type="ECO:0000256" key="12">
    <source>
        <dbReference type="RuleBase" id="RU363112"/>
    </source>
</evidence>
<keyword evidence="9 12" id="KW-0256">Endoplasmic reticulum</keyword>
<proteinExistence type="inferred from homology"/>
<feature type="transmembrane region" description="Helical" evidence="12">
    <location>
        <begin position="373"/>
        <end position="393"/>
    </location>
</feature>
<evidence type="ECO:0000256" key="6">
    <source>
        <dbReference type="ARBA" id="ARBA00022676"/>
    </source>
</evidence>
<dbReference type="Proteomes" id="UP000054144">
    <property type="component" value="Unassembled WGS sequence"/>
</dbReference>
<dbReference type="InterPro" id="IPR007315">
    <property type="entry name" value="PIG-V/Gpi18"/>
</dbReference>
<keyword evidence="14" id="KW-1185">Reference proteome</keyword>
<keyword evidence="10 12" id="KW-1133">Transmembrane helix</keyword>
<evidence type="ECO:0000256" key="11">
    <source>
        <dbReference type="ARBA" id="ARBA00023136"/>
    </source>
</evidence>
<evidence type="ECO:0000256" key="7">
    <source>
        <dbReference type="ARBA" id="ARBA00022679"/>
    </source>
</evidence>
<comment type="subcellular location">
    <subcellularLocation>
        <location evidence="1 12">Endoplasmic reticulum membrane</location>
        <topology evidence="1 12">Multi-pass membrane protein</topology>
    </subcellularLocation>
</comment>
<dbReference type="PANTHER" id="PTHR12468">
    <property type="entry name" value="GPI MANNOSYLTRANSFERASE 2"/>
    <property type="match status" value="1"/>
</dbReference>
<sequence length="424" mass="48380">MQLASQRHITRLNVLSTSVRALLVLYVLTASRFTSLFDASPEVVQSMNATLSKPLLRWDVFHFDSIAQHGYQYEHHWAFFPGVTYISRFVSQQLSSYITDVGTLTAGCLAALMFDGTITLYELSLLHTRSRHLSFLSALLSLIPSSPVTLRLAPYAEPFFTYMSYRGDENCSGMLYCAQERYFLGAWCFMLASFFRSNGIMLAGFIVWGLVAGPLLLRRKVHSQLLSAFILAVYCTLLVSLCLAPFMYHQYTAYRAFCNPPSNLPIPPPVWCHRSPPLIYSYVQHKYWNTGLFQYWTLQQLPNFLIASPPLMLIFSYAYHYFKHGPLKKVFLRGSQSGLESHPNPLLCVPIVPHAIHAVIFCSTLLFVSHTQISLRLVASMPFTYWAAAWLMIEHPSWGKWWVCWSVLWAITSVILWVAFLPPA</sequence>
<feature type="transmembrane region" description="Helical" evidence="12">
    <location>
        <begin position="101"/>
        <end position="121"/>
    </location>
</feature>
<organism evidence="13 14">
    <name type="scientific">Fistulina hepatica ATCC 64428</name>
    <dbReference type="NCBI Taxonomy" id="1128425"/>
    <lineage>
        <taxon>Eukaryota</taxon>
        <taxon>Fungi</taxon>
        <taxon>Dikarya</taxon>
        <taxon>Basidiomycota</taxon>
        <taxon>Agaricomycotina</taxon>
        <taxon>Agaricomycetes</taxon>
        <taxon>Agaricomycetidae</taxon>
        <taxon>Agaricales</taxon>
        <taxon>Fistulinaceae</taxon>
        <taxon>Fistulina</taxon>
    </lineage>
</organism>
<comment type="function">
    <text evidence="12">Mannosyltransferase involved in glycosylphosphatidylinositol-anchor biosynthesis.</text>
</comment>
<dbReference type="Pfam" id="PF04188">
    <property type="entry name" value="Mannosyl_trans2"/>
    <property type="match status" value="1"/>
</dbReference>
<evidence type="ECO:0000256" key="3">
    <source>
        <dbReference type="ARBA" id="ARBA00008698"/>
    </source>
</evidence>
<feature type="transmembrane region" description="Helical" evidence="12">
    <location>
        <begin position="343"/>
        <end position="367"/>
    </location>
</feature>
<gene>
    <name evidence="13" type="ORF">FISHEDRAFT_39674</name>
</gene>
<keyword evidence="5 12" id="KW-0337">GPI-anchor biosynthesis</keyword>
<feature type="transmembrane region" description="Helical" evidence="12">
    <location>
        <begin position="133"/>
        <end position="153"/>
    </location>
</feature>
<evidence type="ECO:0000256" key="8">
    <source>
        <dbReference type="ARBA" id="ARBA00022692"/>
    </source>
</evidence>
<feature type="transmembrane region" description="Helical" evidence="12">
    <location>
        <begin position="402"/>
        <end position="420"/>
    </location>
</feature>
<dbReference type="UniPathway" id="UPA00196"/>
<dbReference type="PANTHER" id="PTHR12468:SF2">
    <property type="entry name" value="GPI MANNOSYLTRANSFERASE 2"/>
    <property type="match status" value="1"/>
</dbReference>
<keyword evidence="6 12" id="KW-0328">Glycosyltransferase</keyword>
<dbReference type="EC" id="2.4.1.-" evidence="12"/>
<reference evidence="13 14" key="1">
    <citation type="journal article" date="2015" name="Fungal Genet. Biol.">
        <title>Evolution of novel wood decay mechanisms in Agaricales revealed by the genome sequences of Fistulina hepatica and Cylindrobasidium torrendii.</title>
        <authorList>
            <person name="Floudas D."/>
            <person name="Held B.W."/>
            <person name="Riley R."/>
            <person name="Nagy L.G."/>
            <person name="Koehler G."/>
            <person name="Ransdell A.S."/>
            <person name="Younus H."/>
            <person name="Chow J."/>
            <person name="Chiniquy J."/>
            <person name="Lipzen A."/>
            <person name="Tritt A."/>
            <person name="Sun H."/>
            <person name="Haridas S."/>
            <person name="LaButti K."/>
            <person name="Ohm R.A."/>
            <person name="Kues U."/>
            <person name="Blanchette R.A."/>
            <person name="Grigoriev I.V."/>
            <person name="Minto R.E."/>
            <person name="Hibbett D.S."/>
        </authorList>
    </citation>
    <scope>NUCLEOTIDE SEQUENCE [LARGE SCALE GENOMIC DNA]</scope>
    <source>
        <strain evidence="13 14">ATCC 64428</strain>
    </source>
</reference>
<keyword evidence="7 12" id="KW-0808">Transferase</keyword>
<feature type="transmembrane region" description="Helical" evidence="12">
    <location>
        <begin position="229"/>
        <end position="248"/>
    </location>
</feature>
<dbReference type="AlphaFoldDB" id="A0A0D7AG86"/>
<evidence type="ECO:0000256" key="2">
    <source>
        <dbReference type="ARBA" id="ARBA00004687"/>
    </source>
</evidence>
<dbReference type="GO" id="GO:0006506">
    <property type="term" value="P:GPI anchor biosynthetic process"/>
    <property type="evidence" value="ECO:0007669"/>
    <property type="project" value="UniProtKB-UniPathway"/>
</dbReference>
<comment type="similarity">
    <text evidence="3 12">Belongs to the PIGV family.</text>
</comment>
<dbReference type="GO" id="GO:0004376">
    <property type="term" value="F:GPI mannosyltransferase activity"/>
    <property type="evidence" value="ECO:0007669"/>
    <property type="project" value="InterPro"/>
</dbReference>
<feature type="transmembrane region" description="Helical" evidence="12">
    <location>
        <begin position="12"/>
        <end position="31"/>
    </location>
</feature>
<evidence type="ECO:0000256" key="10">
    <source>
        <dbReference type="ARBA" id="ARBA00022989"/>
    </source>
</evidence>
<comment type="pathway">
    <text evidence="2 12">Glycolipid biosynthesis; glycosylphosphatidylinositol-anchor biosynthesis.</text>
</comment>